<evidence type="ECO:0000259" key="5">
    <source>
        <dbReference type="PROSITE" id="PS50146"/>
    </source>
</evidence>
<dbReference type="Gene3D" id="3.40.50.10330">
    <property type="entry name" value="Probable inorganic polyphosphate/atp-NAD kinase, domain 1"/>
    <property type="match status" value="1"/>
</dbReference>
<dbReference type="Pfam" id="PF19279">
    <property type="entry name" value="YegS_C"/>
    <property type="match status" value="1"/>
</dbReference>
<dbReference type="InterPro" id="IPR017438">
    <property type="entry name" value="ATP-NAD_kinase_N"/>
</dbReference>
<accession>A0A6N1MX46</accession>
<dbReference type="AlphaFoldDB" id="A0A6N1MX46"/>
<dbReference type="PROSITE" id="PS50146">
    <property type="entry name" value="DAGK"/>
    <property type="match status" value="1"/>
</dbReference>
<evidence type="ECO:0000313" key="6">
    <source>
        <dbReference type="EMBL" id="QKU22287.1"/>
    </source>
</evidence>
<dbReference type="Proteomes" id="UP000509126">
    <property type="component" value="Chromosome"/>
</dbReference>
<sequence length="323" mass="35891">MPIGFNEIARKMSNQSKPLSLIFNHKAGFRIQGPEGIYEQLIDIFSAQGYQTKAYEINDSQQFDKIMAEVLEQHLASSESGIIVAAGGDGTLNTVAKHVLNTQIPVGILPLGTFNYVARLLGIPLDLLEAAKVIATGQPQRMNVARINQEIYLNNASLGLYPLFIKKREDYNRIFGRLPLHAYTSALDVLIRDRKELKLKIWVDQKKYPVKTPLIFFGNNPLQLADMKMRIAEAAEKGKVAGVIVSKSDKLTLFKLVYQLIRGKIDQASDVYSFAADQVRIESRAKKLMVAIDGEIVEMAPPLNISVLKDSLSVMVPHDPASV</sequence>
<keyword evidence="2" id="KW-0547">Nucleotide-binding</keyword>
<evidence type="ECO:0000256" key="1">
    <source>
        <dbReference type="ARBA" id="ARBA00022679"/>
    </source>
</evidence>
<proteinExistence type="predicted"/>
<protein>
    <submittedName>
        <fullName evidence="6">NAD(+)/NADH kinase</fullName>
    </submittedName>
</protein>
<dbReference type="Gene3D" id="2.60.200.40">
    <property type="match status" value="1"/>
</dbReference>
<keyword evidence="3 6" id="KW-0418">Kinase</keyword>
<evidence type="ECO:0000256" key="4">
    <source>
        <dbReference type="ARBA" id="ARBA00022840"/>
    </source>
</evidence>
<organism evidence="6 7">
    <name type="scientific">Acinetobacter lwoffii</name>
    <dbReference type="NCBI Taxonomy" id="28090"/>
    <lineage>
        <taxon>Bacteria</taxon>
        <taxon>Pseudomonadati</taxon>
        <taxon>Pseudomonadota</taxon>
        <taxon>Gammaproteobacteria</taxon>
        <taxon>Moraxellales</taxon>
        <taxon>Moraxellaceae</taxon>
        <taxon>Acinetobacter</taxon>
    </lineage>
</organism>
<keyword evidence="1" id="KW-0808">Transferase</keyword>
<evidence type="ECO:0000256" key="2">
    <source>
        <dbReference type="ARBA" id="ARBA00022741"/>
    </source>
</evidence>
<keyword evidence="4" id="KW-0067">ATP-binding</keyword>
<dbReference type="InterPro" id="IPR045540">
    <property type="entry name" value="YegS/DAGK_C"/>
</dbReference>
<reference evidence="6 7" key="1">
    <citation type="submission" date="2019-11" db="EMBL/GenBank/DDBJ databases">
        <title>FDA dAtabase for Regulatory Grade micrObial Sequences (FDA-ARGOS): Supporting development and validation of Infectious Disease Dx tests.</title>
        <authorList>
            <person name="Patel R."/>
            <person name="Rucinski S."/>
            <person name="Tallon L."/>
            <person name="Sadzewicz L."/>
            <person name="Vavikolanu K."/>
            <person name="Mehta A."/>
            <person name="Aluvathingal J."/>
            <person name="Nadendla S."/>
            <person name="Nandy P."/>
            <person name="Geyer C."/>
            <person name="Yan Y."/>
            <person name="Sichtig H."/>
        </authorList>
    </citation>
    <scope>NUCLEOTIDE SEQUENCE [LARGE SCALE GENOMIC DNA]</scope>
    <source>
        <strain evidence="6 7">FDAARGOS_557</strain>
    </source>
</reference>
<dbReference type="EMBL" id="CP054803">
    <property type="protein sequence ID" value="QKU22287.1"/>
    <property type="molecule type" value="Genomic_DNA"/>
</dbReference>
<dbReference type="InterPro" id="IPR050187">
    <property type="entry name" value="Lipid_Phosphate_FormReg"/>
</dbReference>
<dbReference type="GO" id="GO:0005524">
    <property type="term" value="F:ATP binding"/>
    <property type="evidence" value="ECO:0007669"/>
    <property type="project" value="UniProtKB-KW"/>
</dbReference>
<evidence type="ECO:0000256" key="3">
    <source>
        <dbReference type="ARBA" id="ARBA00022777"/>
    </source>
</evidence>
<dbReference type="InterPro" id="IPR001206">
    <property type="entry name" value="Diacylglycerol_kinase_cat_dom"/>
</dbReference>
<gene>
    <name evidence="6" type="ORF">FOB19_13325</name>
</gene>
<dbReference type="Pfam" id="PF00781">
    <property type="entry name" value="DAGK_cat"/>
    <property type="match status" value="1"/>
</dbReference>
<dbReference type="SUPFAM" id="SSF111331">
    <property type="entry name" value="NAD kinase/diacylglycerol kinase-like"/>
    <property type="match status" value="1"/>
</dbReference>
<dbReference type="GO" id="GO:0016301">
    <property type="term" value="F:kinase activity"/>
    <property type="evidence" value="ECO:0007669"/>
    <property type="project" value="UniProtKB-KW"/>
</dbReference>
<name>A0A6N1MX46_ACILW</name>
<dbReference type="PANTHER" id="PTHR12358:SF54">
    <property type="entry name" value="SPHINGOSINE KINASE RELATED PROTEIN"/>
    <property type="match status" value="1"/>
</dbReference>
<dbReference type="PANTHER" id="PTHR12358">
    <property type="entry name" value="SPHINGOSINE KINASE"/>
    <property type="match status" value="1"/>
</dbReference>
<evidence type="ECO:0000313" key="7">
    <source>
        <dbReference type="Proteomes" id="UP000509126"/>
    </source>
</evidence>
<feature type="domain" description="DAGKc" evidence="5">
    <location>
        <begin position="14"/>
        <end position="151"/>
    </location>
</feature>
<dbReference type="InterPro" id="IPR016064">
    <property type="entry name" value="NAD/diacylglycerol_kinase_sf"/>
</dbReference>